<proteinExistence type="predicted"/>
<dbReference type="PANTHER" id="PTHR32347:SF27">
    <property type="entry name" value="RND EFFLUX PUMP MEMBRANE FUSION PROTEIN BARREL-SANDWICH DOMAIN-CONTAINING PROTEIN"/>
    <property type="match status" value="1"/>
</dbReference>
<dbReference type="InterPro" id="IPR058636">
    <property type="entry name" value="Beta-barrel_YknX"/>
</dbReference>
<keyword evidence="2" id="KW-0175">Coiled coil</keyword>
<evidence type="ECO:0000313" key="6">
    <source>
        <dbReference type="EMBL" id="OPJ59823.1"/>
    </source>
</evidence>
<dbReference type="GO" id="GO:0055085">
    <property type="term" value="P:transmembrane transport"/>
    <property type="evidence" value="ECO:0007669"/>
    <property type="project" value="InterPro"/>
</dbReference>
<keyword evidence="3" id="KW-1133">Transmembrane helix</keyword>
<dbReference type="STRING" id="225345.CLCHR_32810"/>
<accession>A0A1V4IIP9</accession>
<dbReference type="AlphaFoldDB" id="A0A1V4IIP9"/>
<dbReference type="GO" id="GO:0030313">
    <property type="term" value="C:cell envelope"/>
    <property type="evidence" value="ECO:0007669"/>
    <property type="project" value="UniProtKB-SubCell"/>
</dbReference>
<reference evidence="6 7" key="1">
    <citation type="submission" date="2017-03" db="EMBL/GenBank/DDBJ databases">
        <title>Genome sequence of Clostridium chromiireducens DSM 23318.</title>
        <authorList>
            <person name="Poehlein A."/>
            <person name="Daniel R."/>
        </authorList>
    </citation>
    <scope>NUCLEOTIDE SEQUENCE [LARGE SCALE GENOMIC DNA]</scope>
    <source>
        <strain evidence="6 7">DSM 23318</strain>
    </source>
</reference>
<dbReference type="OrthoDB" id="9811754at2"/>
<dbReference type="InterPro" id="IPR050465">
    <property type="entry name" value="UPF0194_transport"/>
</dbReference>
<evidence type="ECO:0000259" key="5">
    <source>
        <dbReference type="Pfam" id="PF25990"/>
    </source>
</evidence>
<organism evidence="6 7">
    <name type="scientific">Clostridium chromiireducens</name>
    <dbReference type="NCBI Taxonomy" id="225345"/>
    <lineage>
        <taxon>Bacteria</taxon>
        <taxon>Bacillati</taxon>
        <taxon>Bacillota</taxon>
        <taxon>Clostridia</taxon>
        <taxon>Eubacteriales</taxon>
        <taxon>Clostridiaceae</taxon>
        <taxon>Clostridium</taxon>
    </lineage>
</organism>
<keyword evidence="7" id="KW-1185">Reference proteome</keyword>
<evidence type="ECO:0000256" key="1">
    <source>
        <dbReference type="ARBA" id="ARBA00004196"/>
    </source>
</evidence>
<dbReference type="Pfam" id="PF25990">
    <property type="entry name" value="Beta-barrel_YknX"/>
    <property type="match status" value="1"/>
</dbReference>
<protein>
    <submittedName>
        <fullName evidence="6">Putative multidrug resistance protein EmrK</fullName>
    </submittedName>
</protein>
<gene>
    <name evidence="6" type="primary">emrK_3</name>
    <name evidence="6" type="ORF">CLCHR_32810</name>
</gene>
<evidence type="ECO:0000256" key="3">
    <source>
        <dbReference type="SAM" id="Phobius"/>
    </source>
</evidence>
<dbReference type="PANTHER" id="PTHR32347">
    <property type="entry name" value="EFFLUX SYSTEM COMPONENT YKNX-RELATED"/>
    <property type="match status" value="1"/>
</dbReference>
<comment type="caution">
    <text evidence="6">The sequence shown here is derived from an EMBL/GenBank/DDBJ whole genome shotgun (WGS) entry which is preliminary data.</text>
</comment>
<evidence type="ECO:0000259" key="4">
    <source>
        <dbReference type="Pfam" id="PF25917"/>
    </source>
</evidence>
<feature type="domain" description="YknX-like beta-barrel" evidence="5">
    <location>
        <begin position="128"/>
        <end position="214"/>
    </location>
</feature>
<dbReference type="Gene3D" id="2.40.50.100">
    <property type="match status" value="1"/>
</dbReference>
<dbReference type="InterPro" id="IPR058625">
    <property type="entry name" value="MdtA-like_BSH"/>
</dbReference>
<sequence length="217" mass="23807">MQGKRKIIIFCIIIAMLITLGGVGVYYWYENEYFVSTEDALVAGDFIDITPKISGSLLECNVKEGETLVKDQIVGHMDENGIADENVNSSLLRAPINGLIIKKEAEEGQYIPAGSTIAVMVDQEKIYITANIEETKVEKLKEGQNVDIKIDQFEGKVFQGKVENIGKASNSAFSLLPSSSGGTFTKVVQKVPVKIKLEENDTKLLPGTNADIKIHIK</sequence>
<feature type="transmembrane region" description="Helical" evidence="3">
    <location>
        <begin position="7"/>
        <end position="29"/>
    </location>
</feature>
<comment type="subcellular location">
    <subcellularLocation>
        <location evidence="1">Cell envelope</location>
    </subcellularLocation>
</comment>
<keyword evidence="3" id="KW-0472">Membrane</keyword>
<dbReference type="Pfam" id="PF25917">
    <property type="entry name" value="BSH_RND"/>
    <property type="match status" value="1"/>
</dbReference>
<keyword evidence="3" id="KW-0812">Transmembrane</keyword>
<dbReference type="RefSeq" id="WP_079440877.1">
    <property type="nucleotide sequence ID" value="NZ_MZGT01000046.1"/>
</dbReference>
<evidence type="ECO:0000256" key="2">
    <source>
        <dbReference type="ARBA" id="ARBA00023054"/>
    </source>
</evidence>
<feature type="domain" description="Multidrug resistance protein MdtA-like barrel-sandwich hybrid" evidence="4">
    <location>
        <begin position="47"/>
        <end position="123"/>
    </location>
</feature>
<evidence type="ECO:0000313" key="7">
    <source>
        <dbReference type="Proteomes" id="UP000191056"/>
    </source>
</evidence>
<name>A0A1V4IIP9_9CLOT</name>
<dbReference type="EMBL" id="MZGT01000046">
    <property type="protein sequence ID" value="OPJ59823.1"/>
    <property type="molecule type" value="Genomic_DNA"/>
</dbReference>
<dbReference type="Gene3D" id="2.40.30.170">
    <property type="match status" value="1"/>
</dbReference>
<dbReference type="SUPFAM" id="SSF111369">
    <property type="entry name" value="HlyD-like secretion proteins"/>
    <property type="match status" value="1"/>
</dbReference>
<dbReference type="Proteomes" id="UP000191056">
    <property type="component" value="Unassembled WGS sequence"/>
</dbReference>